<dbReference type="EMBL" id="VCAZ01000257">
    <property type="protein sequence ID" value="TTP11299.1"/>
    <property type="molecule type" value="Genomic_DNA"/>
</dbReference>
<dbReference type="SUPFAM" id="SSF52540">
    <property type="entry name" value="P-loop containing nucleoside triphosphate hydrolases"/>
    <property type="match status" value="1"/>
</dbReference>
<dbReference type="GO" id="GO:0005524">
    <property type="term" value="F:ATP binding"/>
    <property type="evidence" value="ECO:0007669"/>
    <property type="project" value="UniProtKB-KW"/>
</dbReference>
<keyword evidence="2" id="KW-0067">ATP-binding</keyword>
<dbReference type="AlphaFoldDB" id="A0A556VU71"/>
<accession>A0A556VU71</accession>
<proteinExistence type="predicted"/>
<keyword evidence="5" id="KW-1185">Reference proteome</keyword>
<evidence type="ECO:0000313" key="4">
    <source>
        <dbReference type="EMBL" id="TTP11299.1"/>
    </source>
</evidence>
<name>A0A556VU71_BAGYA</name>
<feature type="domain" description="ATPase AAA-type core" evidence="3">
    <location>
        <begin position="14"/>
        <end position="71"/>
    </location>
</feature>
<dbReference type="PANTHER" id="PTHR45644:SF8">
    <property type="entry name" value="OUTER MITOCHONDRIAL TRANSMEMBRANE HELIX TRANSLOCASE"/>
    <property type="match status" value="1"/>
</dbReference>
<dbReference type="InterPro" id="IPR003959">
    <property type="entry name" value="ATPase_AAA_core"/>
</dbReference>
<dbReference type="InterPro" id="IPR051701">
    <property type="entry name" value="Mito_OM_Translocase_MSP1"/>
</dbReference>
<keyword evidence="1" id="KW-0547">Nucleotide-binding</keyword>
<protein>
    <submittedName>
        <fullName evidence="4">ATPase family AAA domain-containing protein 1-A</fullName>
    </submittedName>
</protein>
<sequence length="141" mass="15709">MNIAAHLLVPQSMKTLLAKAVAKTSGCHFLNLQASSLTDKWYGESEKLTAAVFSLAVKLQPCIIFIDEIAQRKEILQLILTGENVEAAPLWTLLSVTNRRSSTSSPKRLRKIGCCFKGRGSSLISPDENPEPHQRYCRFKH</sequence>
<dbReference type="GO" id="GO:0016887">
    <property type="term" value="F:ATP hydrolysis activity"/>
    <property type="evidence" value="ECO:0007669"/>
    <property type="project" value="InterPro"/>
</dbReference>
<evidence type="ECO:0000256" key="1">
    <source>
        <dbReference type="ARBA" id="ARBA00022741"/>
    </source>
</evidence>
<dbReference type="OrthoDB" id="10254455at2759"/>
<evidence type="ECO:0000256" key="2">
    <source>
        <dbReference type="ARBA" id="ARBA00022840"/>
    </source>
</evidence>
<dbReference type="Pfam" id="PF00004">
    <property type="entry name" value="AAA"/>
    <property type="match status" value="1"/>
</dbReference>
<evidence type="ECO:0000259" key="3">
    <source>
        <dbReference type="Pfam" id="PF00004"/>
    </source>
</evidence>
<reference evidence="4 5" key="1">
    <citation type="journal article" date="2019" name="Genome Biol. Evol.">
        <title>Whole-Genome Sequencing of the Giant Devil Catfish, Bagarius yarrelli.</title>
        <authorList>
            <person name="Jiang W."/>
            <person name="Lv Y."/>
            <person name="Cheng L."/>
            <person name="Yang K."/>
            <person name="Chao B."/>
            <person name="Wang X."/>
            <person name="Li Y."/>
            <person name="Pan X."/>
            <person name="You X."/>
            <person name="Zhang Y."/>
            <person name="Yang J."/>
            <person name="Li J."/>
            <person name="Zhang X."/>
            <person name="Liu S."/>
            <person name="Sun C."/>
            <person name="Yang J."/>
            <person name="Shi Q."/>
        </authorList>
    </citation>
    <scope>NUCLEOTIDE SEQUENCE [LARGE SCALE GENOMIC DNA]</scope>
    <source>
        <strain evidence="4">JWS20170419001</strain>
        <tissue evidence="4">Muscle</tissue>
    </source>
</reference>
<dbReference type="PANTHER" id="PTHR45644">
    <property type="entry name" value="AAA ATPASE, PUTATIVE (AFU_ORTHOLOGUE AFUA_2G12920)-RELATED-RELATED"/>
    <property type="match status" value="1"/>
</dbReference>
<evidence type="ECO:0000313" key="5">
    <source>
        <dbReference type="Proteomes" id="UP000319801"/>
    </source>
</evidence>
<dbReference type="Gene3D" id="3.40.50.300">
    <property type="entry name" value="P-loop containing nucleotide triphosphate hydrolases"/>
    <property type="match status" value="1"/>
</dbReference>
<dbReference type="InterPro" id="IPR027417">
    <property type="entry name" value="P-loop_NTPase"/>
</dbReference>
<dbReference type="GO" id="GO:0005741">
    <property type="term" value="C:mitochondrial outer membrane"/>
    <property type="evidence" value="ECO:0007669"/>
    <property type="project" value="TreeGrafter"/>
</dbReference>
<gene>
    <name evidence="4" type="ORF">Baya_15993</name>
</gene>
<comment type="caution">
    <text evidence="4">The sequence shown here is derived from an EMBL/GenBank/DDBJ whole genome shotgun (WGS) entry which is preliminary data.</text>
</comment>
<dbReference type="Proteomes" id="UP000319801">
    <property type="component" value="Unassembled WGS sequence"/>
</dbReference>
<dbReference type="GO" id="GO:0140570">
    <property type="term" value="P:extraction of mislocalized protein from mitochondrial outer membrane"/>
    <property type="evidence" value="ECO:0007669"/>
    <property type="project" value="TreeGrafter"/>
</dbReference>
<organism evidence="4 5">
    <name type="scientific">Bagarius yarrelli</name>
    <name type="common">Goonch</name>
    <name type="synonym">Bagrus yarrelli</name>
    <dbReference type="NCBI Taxonomy" id="175774"/>
    <lineage>
        <taxon>Eukaryota</taxon>
        <taxon>Metazoa</taxon>
        <taxon>Chordata</taxon>
        <taxon>Craniata</taxon>
        <taxon>Vertebrata</taxon>
        <taxon>Euteleostomi</taxon>
        <taxon>Actinopterygii</taxon>
        <taxon>Neopterygii</taxon>
        <taxon>Teleostei</taxon>
        <taxon>Ostariophysi</taxon>
        <taxon>Siluriformes</taxon>
        <taxon>Sisoridae</taxon>
        <taxon>Sisorinae</taxon>
        <taxon>Bagarius</taxon>
    </lineage>
</organism>